<proteinExistence type="predicted"/>
<evidence type="ECO:0000313" key="2">
    <source>
        <dbReference type="EMBL" id="KAL0194509.1"/>
    </source>
</evidence>
<comment type="caution">
    <text evidence="2">The sequence shown here is derived from an EMBL/GenBank/DDBJ whole genome shotgun (WGS) entry which is preliminary data.</text>
</comment>
<evidence type="ECO:0000313" key="3">
    <source>
        <dbReference type="Proteomes" id="UP001529510"/>
    </source>
</evidence>
<feature type="non-terminal residue" evidence="2">
    <location>
        <position position="106"/>
    </location>
</feature>
<keyword evidence="3" id="KW-1185">Reference proteome</keyword>
<feature type="compositionally biased region" description="Polar residues" evidence="1">
    <location>
        <begin position="91"/>
        <end position="106"/>
    </location>
</feature>
<evidence type="ECO:0000256" key="1">
    <source>
        <dbReference type="SAM" id="MobiDB-lite"/>
    </source>
</evidence>
<dbReference type="Proteomes" id="UP001529510">
    <property type="component" value="Unassembled WGS sequence"/>
</dbReference>
<sequence length="106" mass="11607">SRRPSHPGPERGARAAAGLRPLPGPFPFGTLPLLHGTPSLRGHQIPLLFWTLFPPFLDTLFYCLIKASPRPDVTPPVSVALLRPRDKQRSGNHLMTSTPLARKSQG</sequence>
<dbReference type="EMBL" id="JAMKFB020000004">
    <property type="protein sequence ID" value="KAL0194509.1"/>
    <property type="molecule type" value="Genomic_DNA"/>
</dbReference>
<reference evidence="2 3" key="1">
    <citation type="submission" date="2024-05" db="EMBL/GenBank/DDBJ databases">
        <title>Genome sequencing and assembly of Indian major carp, Cirrhinus mrigala (Hamilton, 1822).</title>
        <authorList>
            <person name="Mohindra V."/>
            <person name="Chowdhury L.M."/>
            <person name="Lal K."/>
            <person name="Jena J.K."/>
        </authorList>
    </citation>
    <scope>NUCLEOTIDE SEQUENCE [LARGE SCALE GENOMIC DNA]</scope>
    <source>
        <strain evidence="2">CM1030</strain>
        <tissue evidence="2">Blood</tissue>
    </source>
</reference>
<feature type="region of interest" description="Disordered" evidence="1">
    <location>
        <begin position="1"/>
        <end position="22"/>
    </location>
</feature>
<feature type="region of interest" description="Disordered" evidence="1">
    <location>
        <begin position="82"/>
        <end position="106"/>
    </location>
</feature>
<gene>
    <name evidence="2" type="ORF">M9458_008081</name>
</gene>
<organism evidence="2 3">
    <name type="scientific">Cirrhinus mrigala</name>
    <name type="common">Mrigala</name>
    <dbReference type="NCBI Taxonomy" id="683832"/>
    <lineage>
        <taxon>Eukaryota</taxon>
        <taxon>Metazoa</taxon>
        <taxon>Chordata</taxon>
        <taxon>Craniata</taxon>
        <taxon>Vertebrata</taxon>
        <taxon>Euteleostomi</taxon>
        <taxon>Actinopterygii</taxon>
        <taxon>Neopterygii</taxon>
        <taxon>Teleostei</taxon>
        <taxon>Ostariophysi</taxon>
        <taxon>Cypriniformes</taxon>
        <taxon>Cyprinidae</taxon>
        <taxon>Labeoninae</taxon>
        <taxon>Labeonini</taxon>
        <taxon>Cirrhinus</taxon>
    </lineage>
</organism>
<name>A0ABD0R7J9_CIRMR</name>
<dbReference type="AlphaFoldDB" id="A0ABD0R7J9"/>
<feature type="non-terminal residue" evidence="2">
    <location>
        <position position="1"/>
    </location>
</feature>
<protein>
    <submittedName>
        <fullName evidence="2">Uncharacterized protein</fullName>
    </submittedName>
</protein>
<accession>A0ABD0R7J9</accession>